<gene>
    <name evidence="2" type="ORF">M5G27_05350</name>
</gene>
<dbReference type="InterPro" id="IPR021326">
    <property type="entry name" value="DUF2931"/>
</dbReference>
<protein>
    <submittedName>
        <fullName evidence="2">DUF2931 family protein</fullName>
    </submittedName>
</protein>
<proteinExistence type="predicted"/>
<feature type="signal peptide" evidence="1">
    <location>
        <begin position="1"/>
        <end position="18"/>
    </location>
</feature>
<dbReference type="Pfam" id="PF11153">
    <property type="entry name" value="DUF2931"/>
    <property type="match status" value="1"/>
</dbReference>
<name>A0A9X4HBE1_9PSED</name>
<organism evidence="2 3">
    <name type="scientific">Pseudomonas shahriarae</name>
    <dbReference type="NCBI Taxonomy" id="2745512"/>
    <lineage>
        <taxon>Bacteria</taxon>
        <taxon>Pseudomonadati</taxon>
        <taxon>Pseudomonadota</taxon>
        <taxon>Gammaproteobacteria</taxon>
        <taxon>Pseudomonadales</taxon>
        <taxon>Pseudomonadaceae</taxon>
        <taxon>Pseudomonas</taxon>
    </lineage>
</organism>
<keyword evidence="3" id="KW-1185">Reference proteome</keyword>
<keyword evidence="1" id="KW-0732">Signal</keyword>
<comment type="caution">
    <text evidence="2">The sequence shown here is derived from an EMBL/GenBank/DDBJ whole genome shotgun (WGS) entry which is preliminary data.</text>
</comment>
<reference evidence="2 3" key="1">
    <citation type="submission" date="2022-05" db="EMBL/GenBank/DDBJ databases">
        <title>Novel Pseudomonas spp. Isolated from a Rainbow Trout Aquaculture Facility.</title>
        <authorList>
            <person name="Testerman T."/>
            <person name="Graf J."/>
        </authorList>
    </citation>
    <scope>NUCLEOTIDE SEQUENCE [LARGE SCALE GENOMIC DNA]</scope>
    <source>
        <strain evidence="2 3">ID1042</strain>
    </source>
</reference>
<dbReference type="Proteomes" id="UP001148185">
    <property type="component" value="Unassembled WGS sequence"/>
</dbReference>
<dbReference type="RefSeq" id="WP_042559594.1">
    <property type="nucleotide sequence ID" value="NZ_JAMDHA010000004.1"/>
</dbReference>
<evidence type="ECO:0000313" key="3">
    <source>
        <dbReference type="Proteomes" id="UP001148185"/>
    </source>
</evidence>
<evidence type="ECO:0000313" key="2">
    <source>
        <dbReference type="EMBL" id="MDD1006903.1"/>
    </source>
</evidence>
<accession>A0A9X4HBE1</accession>
<dbReference type="AlphaFoldDB" id="A0A9X4HBE1"/>
<feature type="chain" id="PRO_5040830501" evidence="1">
    <location>
        <begin position="19"/>
        <end position="218"/>
    </location>
</feature>
<evidence type="ECO:0000256" key="1">
    <source>
        <dbReference type="SAM" id="SignalP"/>
    </source>
</evidence>
<sequence length="218" mass="23813">MKVLLTLLCLLIMGGCQAAATLSAKTDPKSESWELAFTEPYYMKVWVEDSAVEDINGKLFKRTGGGTAAGGEPENGKESARGWHAVGAAAKAVIGADLPKRIYVRWQSIVEPQTYQVWVDVPEEARQLMAASVNQRCPETPDEQASYSASIYLGLAPGGVVQIFVRDSCHRPVKVGKAKAEIEPLGPSQGKNQGRYAYPVSEKSKRYIEKYGIPYGSW</sequence>
<dbReference type="EMBL" id="JAMDHA010000004">
    <property type="protein sequence ID" value="MDD1006903.1"/>
    <property type="molecule type" value="Genomic_DNA"/>
</dbReference>
<dbReference type="PROSITE" id="PS51257">
    <property type="entry name" value="PROKAR_LIPOPROTEIN"/>
    <property type="match status" value="1"/>
</dbReference>